<dbReference type="Proteomes" id="UP000682733">
    <property type="component" value="Unassembled WGS sequence"/>
</dbReference>
<dbReference type="GO" id="GO:0008270">
    <property type="term" value="F:zinc ion binding"/>
    <property type="evidence" value="ECO:0007669"/>
    <property type="project" value="UniProtKB-KW"/>
</dbReference>
<accession>A0A8S2U1R2</accession>
<dbReference type="InterPro" id="IPR001258">
    <property type="entry name" value="NHL_repeat"/>
</dbReference>
<dbReference type="InterPro" id="IPR011042">
    <property type="entry name" value="6-blade_b-propeller_TolB-like"/>
</dbReference>
<dbReference type="CDD" id="cd05819">
    <property type="entry name" value="NHL"/>
    <property type="match status" value="1"/>
</dbReference>
<dbReference type="Proteomes" id="UP000677228">
    <property type="component" value="Unassembled WGS sequence"/>
</dbReference>
<dbReference type="PANTHER" id="PTHR24104:SF25">
    <property type="entry name" value="PROTEIN LIN-41"/>
    <property type="match status" value="1"/>
</dbReference>
<dbReference type="PROSITE" id="PS51125">
    <property type="entry name" value="NHL"/>
    <property type="match status" value="1"/>
</dbReference>
<comment type="caution">
    <text evidence="5">The sequence shown here is derived from an EMBL/GenBank/DDBJ whole genome shotgun (WGS) entry which is preliminary data.</text>
</comment>
<evidence type="ECO:0000313" key="4">
    <source>
        <dbReference type="EMBL" id="CAF1523448.1"/>
    </source>
</evidence>
<gene>
    <name evidence="4" type="ORF">OVA965_LOCUS37893</name>
    <name evidence="5" type="ORF">TMI583_LOCUS39021</name>
</gene>
<feature type="non-terminal residue" evidence="5">
    <location>
        <position position="1"/>
    </location>
</feature>
<dbReference type="EMBL" id="CAJOBA010058706">
    <property type="protein sequence ID" value="CAF4310270.1"/>
    <property type="molecule type" value="Genomic_DNA"/>
</dbReference>
<reference evidence="5" key="1">
    <citation type="submission" date="2021-02" db="EMBL/GenBank/DDBJ databases">
        <authorList>
            <person name="Nowell W R."/>
        </authorList>
    </citation>
    <scope>NUCLEOTIDE SEQUENCE</scope>
</reference>
<organism evidence="5 6">
    <name type="scientific">Didymodactylos carnosus</name>
    <dbReference type="NCBI Taxonomy" id="1234261"/>
    <lineage>
        <taxon>Eukaryota</taxon>
        <taxon>Metazoa</taxon>
        <taxon>Spiralia</taxon>
        <taxon>Gnathifera</taxon>
        <taxon>Rotifera</taxon>
        <taxon>Eurotatoria</taxon>
        <taxon>Bdelloidea</taxon>
        <taxon>Philodinida</taxon>
        <taxon>Philodinidae</taxon>
        <taxon>Didymodactylos</taxon>
    </lineage>
</organism>
<dbReference type="SUPFAM" id="SSF101898">
    <property type="entry name" value="NHL repeat"/>
    <property type="match status" value="1"/>
</dbReference>
<feature type="region of interest" description="Disordered" evidence="3">
    <location>
        <begin position="183"/>
        <end position="230"/>
    </location>
</feature>
<protein>
    <recommendedName>
        <fullName evidence="7">NHL repeat-containing protein</fullName>
    </recommendedName>
</protein>
<dbReference type="EMBL" id="CAJNOK010036546">
    <property type="protein sequence ID" value="CAF1523448.1"/>
    <property type="molecule type" value="Genomic_DNA"/>
</dbReference>
<evidence type="ECO:0000256" key="2">
    <source>
        <dbReference type="PROSITE-ProRule" id="PRU00504"/>
    </source>
</evidence>
<sequence>SAYIYVSDVQAGIGTRIQRFPYNSVSGTAATTVAGASGFNGAATDIIGNCWSLVLEFPSGSTSGSYGTLIAGDSTCANSSTELNAPHAITPDSANTVFYIADNSNNRIQVCPQSGSGACSTLVGAPTINAPYDVELARDGNLYVVENTQVLRFPGASATGSAVLSSLNGAIAIAFDSQMNIKKTHPEQSATSTTQPATSTTQPVTSTTQPATSTTQPATSTSTTHPATTTCVGSWNPTASLQYGTGTAGNASNQFNYPVDIFIDSSDNLYVADNNNGRIQKFAMGSTIATTVAGGQGGGTNPNQLKNAAGVFVNSAYIYVSDVQVGTGTRIQRFPYNSVIGTAATTVAGSSGFSGSTTDKIGNCWSLYVDSNNNVFETDFTNCRVLKFPSGSTSGSFGALIAGTSTCGNGANQLNVPHAVTPNSANTAFYIADTQNKRVQVCPQSGAGACTTLVGAPTLDGPTDVQLGHDGNLYVLDSTRVLRFPGGSGTGSVVLSSLSQAWAMAFDSQMNMYIVEFGQHRVRRFDYRC</sequence>
<dbReference type="PANTHER" id="PTHR24104">
    <property type="entry name" value="E3 UBIQUITIN-PROTEIN LIGASE NHLRC1-RELATED"/>
    <property type="match status" value="1"/>
</dbReference>
<evidence type="ECO:0000313" key="6">
    <source>
        <dbReference type="Proteomes" id="UP000682733"/>
    </source>
</evidence>
<dbReference type="InterPro" id="IPR050952">
    <property type="entry name" value="TRIM-NHL_E3_ligases"/>
</dbReference>
<dbReference type="Gene3D" id="2.120.10.30">
    <property type="entry name" value="TolB, C-terminal domain"/>
    <property type="match status" value="3"/>
</dbReference>
<keyword evidence="1" id="KW-0677">Repeat</keyword>
<evidence type="ECO:0000256" key="1">
    <source>
        <dbReference type="ARBA" id="ARBA00022737"/>
    </source>
</evidence>
<evidence type="ECO:0008006" key="7">
    <source>
        <dbReference type="Google" id="ProtNLM"/>
    </source>
</evidence>
<feature type="compositionally biased region" description="Low complexity" evidence="3">
    <location>
        <begin position="188"/>
        <end position="230"/>
    </location>
</feature>
<dbReference type="AlphaFoldDB" id="A0A8S2U1R2"/>
<dbReference type="Pfam" id="PF01436">
    <property type="entry name" value="NHL"/>
    <property type="match status" value="1"/>
</dbReference>
<evidence type="ECO:0000313" key="5">
    <source>
        <dbReference type="EMBL" id="CAF4310270.1"/>
    </source>
</evidence>
<name>A0A8S2U1R2_9BILA</name>
<feature type="repeat" description="NHL" evidence="2">
    <location>
        <begin position="254"/>
        <end position="285"/>
    </location>
</feature>
<proteinExistence type="predicted"/>
<dbReference type="SUPFAM" id="SSF63829">
    <property type="entry name" value="Calcium-dependent phosphotriesterase"/>
    <property type="match status" value="1"/>
</dbReference>
<evidence type="ECO:0000256" key="3">
    <source>
        <dbReference type="SAM" id="MobiDB-lite"/>
    </source>
</evidence>